<dbReference type="Proteomes" id="UP000063063">
    <property type="component" value="Chromosome 27"/>
</dbReference>
<feature type="region of interest" description="Disordered" evidence="2">
    <location>
        <begin position="184"/>
        <end position="218"/>
    </location>
</feature>
<name>A0A088RU23_LEIPA</name>
<dbReference type="AlphaFoldDB" id="A0A088RU23"/>
<accession>A0A088RU23</accession>
<gene>
    <name evidence="3" type="ORF">LPMP_272480</name>
</gene>
<dbReference type="VEuPathDB" id="TriTrypDB:LPAL13_270032900"/>
<dbReference type="VEuPathDB" id="TriTrypDB:LPMP_272480"/>
<evidence type="ECO:0000313" key="3">
    <source>
        <dbReference type="EMBL" id="AIN99627.1"/>
    </source>
</evidence>
<dbReference type="eggNOG" id="ENOG502S5JA">
    <property type="taxonomic scope" value="Eukaryota"/>
</dbReference>
<keyword evidence="1" id="KW-0175">Coiled coil</keyword>
<feature type="coiled-coil region" evidence="1">
    <location>
        <begin position="109"/>
        <end position="136"/>
    </location>
</feature>
<organism evidence="3 4">
    <name type="scientific">Leishmania panamensis</name>
    <dbReference type="NCBI Taxonomy" id="5679"/>
    <lineage>
        <taxon>Eukaryota</taxon>
        <taxon>Discoba</taxon>
        <taxon>Euglenozoa</taxon>
        <taxon>Kinetoplastea</taxon>
        <taxon>Metakinetoplastina</taxon>
        <taxon>Trypanosomatida</taxon>
        <taxon>Trypanosomatidae</taxon>
        <taxon>Leishmaniinae</taxon>
        <taxon>Leishmania</taxon>
        <taxon>Leishmania guyanensis species complex</taxon>
    </lineage>
</organism>
<dbReference type="GeneID" id="22576426"/>
<keyword evidence="4" id="KW-1185">Reference proteome</keyword>
<dbReference type="KEGG" id="lpan:LPMP_272480"/>
<proteinExistence type="predicted"/>
<evidence type="ECO:0000256" key="2">
    <source>
        <dbReference type="SAM" id="MobiDB-lite"/>
    </source>
</evidence>
<evidence type="ECO:0000313" key="4">
    <source>
        <dbReference type="Proteomes" id="UP000063063"/>
    </source>
</evidence>
<dbReference type="OrthoDB" id="265563at2759"/>
<sequence length="445" mass="49136">MQALPQVLEDRRHRLQTHEDTVVQDAARQMGVTVEQLYACSADIRQCSDVIEGSVLVLGVQTTHMLLTRLNGSLKFIEAVVDAWRTTAAVHQEHCAQYRQLIASMDQAYMGMKERRMAAEKELRELRTERDRREQAYDAAVVYVQRVLAEHTQWQEAHGHNTQRWPIMETCEEALTVLHAARVGSSAGNADRRNRKDDEIGREEPLLSLKDDVSGSAGEVSRSCNASLVSPSPPLREWAPVIASSAADSSEESGDVVRRWCSTMAGRLAATQPHLHFAYVPPAEEVQLLREVLAMGTGSSSLMRDIQSAHAHLDERCTQVRSVCIRSLNGLYAVRQELRILKTYLQHLLDTHTPFACMTEELLSRVWTYMEGEVARRVAAIAATASTASTTLPSPVGRLRSGSGTVSRLNSYSESYIAIQSSGISAVAGSGGDVAPESLMWPTDV</sequence>
<dbReference type="EMBL" id="CP009396">
    <property type="protein sequence ID" value="AIN99627.1"/>
    <property type="molecule type" value="Genomic_DNA"/>
</dbReference>
<feature type="compositionally biased region" description="Basic and acidic residues" evidence="2">
    <location>
        <begin position="190"/>
        <end position="213"/>
    </location>
</feature>
<evidence type="ECO:0000256" key="1">
    <source>
        <dbReference type="SAM" id="Coils"/>
    </source>
</evidence>
<dbReference type="RefSeq" id="XP_010700334.1">
    <property type="nucleotide sequence ID" value="XM_010702032.1"/>
</dbReference>
<protein>
    <submittedName>
        <fullName evidence="3">Uncharacterized protein</fullName>
    </submittedName>
</protein>
<reference evidence="3 4" key="1">
    <citation type="journal article" date="2015" name="Sci. Rep.">
        <title>The genome of Leishmania panamensis: insights into genomics of the L. (Viannia) subgenus.</title>
        <authorList>
            <person name="Llanes A."/>
            <person name="Restrepo C.M."/>
            <person name="Vecchio G.D."/>
            <person name="Anguizola F.J."/>
            <person name="Lleonart R."/>
        </authorList>
    </citation>
    <scope>NUCLEOTIDE SEQUENCE [LARGE SCALE GENOMIC DNA]</scope>
    <source>
        <strain evidence="3 4">MHOM/PA/94/PSC-1</strain>
    </source>
</reference>